<reference evidence="1 2" key="1">
    <citation type="submission" date="2021-04" db="EMBL/GenBank/DDBJ databases">
        <title>Genome analysis of Polyangium sp.</title>
        <authorList>
            <person name="Li Y."/>
            <person name="Wang J."/>
        </authorList>
    </citation>
    <scope>NUCLEOTIDE SEQUENCE [LARGE SCALE GENOMIC DNA]</scope>
    <source>
        <strain evidence="1 2">SDU14</strain>
    </source>
</reference>
<evidence type="ECO:0000313" key="2">
    <source>
        <dbReference type="Proteomes" id="UP001151081"/>
    </source>
</evidence>
<dbReference type="Proteomes" id="UP001151081">
    <property type="component" value="Unassembled WGS sequence"/>
</dbReference>
<comment type="caution">
    <text evidence="1">The sequence shown here is derived from an EMBL/GenBank/DDBJ whole genome shotgun (WGS) entry which is preliminary data.</text>
</comment>
<gene>
    <name evidence="1" type="ORF">KEG57_17010</name>
</gene>
<name>A0A9X4ATH9_9BACT</name>
<dbReference type="RefSeq" id="WP_272420654.1">
    <property type="nucleotide sequence ID" value="NZ_JAGTJJ010000007.1"/>
</dbReference>
<proteinExistence type="predicted"/>
<keyword evidence="2" id="KW-1185">Reference proteome</keyword>
<evidence type="ECO:0000313" key="1">
    <source>
        <dbReference type="EMBL" id="MDC3982222.1"/>
    </source>
</evidence>
<organism evidence="1 2">
    <name type="scientific">Polyangium jinanense</name>
    <dbReference type="NCBI Taxonomy" id="2829994"/>
    <lineage>
        <taxon>Bacteria</taxon>
        <taxon>Pseudomonadati</taxon>
        <taxon>Myxococcota</taxon>
        <taxon>Polyangia</taxon>
        <taxon>Polyangiales</taxon>
        <taxon>Polyangiaceae</taxon>
        <taxon>Polyangium</taxon>
    </lineage>
</organism>
<accession>A0A9X4ATH9</accession>
<dbReference type="EMBL" id="JAGTJJ010000007">
    <property type="protein sequence ID" value="MDC3982222.1"/>
    <property type="molecule type" value="Genomic_DNA"/>
</dbReference>
<dbReference type="AlphaFoldDB" id="A0A9X4ATH9"/>
<sequence length="423" mass="45780">MLSSIEVAEPALAPAPPSEGLRVKIVADRAASVRLREVRQFQIAGCLERAEVLARDRYEGPMDQRDEVERRLLAQIDAAAVLGMRVPDILAFWEGNDPDPEVAWCTAFLLASWDEPGARPALSTWLQSLREAPFSAWLAATDALSASSHPELFDMLAESRTSSSSILRATAIDVLSQRQISPKGAGIPIPGTDPYLMLAALRAATRSPDIAPQPLLDAPFLVATDPDILREEARTRLILGDLRPVTNLHARVDDMPESAASLAVENLALAGDESLVGAAQALIARLPTSEALIEALGRFGVPELLHGALRALEEPELAATAWEALVTAFGAQVPETEPDPHGAWKKVLARFAERGGRHRGGLPWSPEAAVAEARRPEHSVRARRVRLDEIAARTGSRLAGDPARWGALGQDVWRNLPRGLRRD</sequence>
<protein>
    <submittedName>
        <fullName evidence="1">Uncharacterized protein</fullName>
    </submittedName>
</protein>